<dbReference type="SMART" id="SM00028">
    <property type="entry name" value="TPR"/>
    <property type="match status" value="3"/>
</dbReference>
<keyword evidence="7" id="KW-0539">Nucleus</keyword>
<evidence type="ECO:0000256" key="7">
    <source>
        <dbReference type="ARBA" id="ARBA00023242"/>
    </source>
</evidence>
<dbReference type="SUPFAM" id="SSF49764">
    <property type="entry name" value="HSP20-like chaperones"/>
    <property type="match status" value="1"/>
</dbReference>
<feature type="coiled-coil region" evidence="12">
    <location>
        <begin position="94"/>
        <end position="198"/>
    </location>
</feature>
<feature type="domain" description="CS" evidence="13">
    <location>
        <begin position="3"/>
        <end position="87"/>
    </location>
</feature>
<comment type="caution">
    <text evidence="14">The sequence shown here is derived from an EMBL/GenBank/DDBJ whole genome shotgun (WGS) entry which is preliminary data.</text>
</comment>
<keyword evidence="5 11" id="KW-0802">TPR repeat</keyword>
<dbReference type="SUPFAM" id="SSF48452">
    <property type="entry name" value="TPR-like"/>
    <property type="match status" value="1"/>
</dbReference>
<dbReference type="Proteomes" id="UP001497497">
    <property type="component" value="Unassembled WGS sequence"/>
</dbReference>
<evidence type="ECO:0000256" key="11">
    <source>
        <dbReference type="PROSITE-ProRule" id="PRU00339"/>
    </source>
</evidence>
<feature type="repeat" description="TPR" evidence="11">
    <location>
        <begin position="276"/>
        <end position="309"/>
    </location>
</feature>
<evidence type="ECO:0000256" key="2">
    <source>
        <dbReference type="ARBA" id="ARBA00004487"/>
    </source>
</evidence>
<reference evidence="14 15" key="1">
    <citation type="submission" date="2024-04" db="EMBL/GenBank/DDBJ databases">
        <authorList>
            <consortium name="Genoscope - CEA"/>
            <person name="William W."/>
        </authorList>
    </citation>
    <scope>NUCLEOTIDE SEQUENCE [LARGE SCALE GENOMIC DNA]</scope>
</reference>
<dbReference type="InterPro" id="IPR008978">
    <property type="entry name" value="HSP20-like_chaperone"/>
</dbReference>
<evidence type="ECO:0000256" key="12">
    <source>
        <dbReference type="SAM" id="Coils"/>
    </source>
</evidence>
<keyword evidence="6" id="KW-0524">Neurogenesis</keyword>
<evidence type="ECO:0000256" key="10">
    <source>
        <dbReference type="ARBA" id="ARBA00024430"/>
    </source>
</evidence>
<evidence type="ECO:0000256" key="1">
    <source>
        <dbReference type="ARBA" id="ARBA00004123"/>
    </source>
</evidence>
<keyword evidence="3" id="KW-0963">Cytoplasm</keyword>
<dbReference type="GO" id="GO:0120293">
    <property type="term" value="C:dynein axonemal particle"/>
    <property type="evidence" value="ECO:0007669"/>
    <property type="project" value="UniProtKB-SubCell"/>
</dbReference>
<dbReference type="PANTHER" id="PTHR46492:SF1">
    <property type="entry name" value="DYNEIN AXONEMAL ASSEMBLY FACTOR 4"/>
    <property type="match status" value="1"/>
</dbReference>
<dbReference type="GO" id="GO:0036159">
    <property type="term" value="P:inner dynein arm assembly"/>
    <property type="evidence" value="ECO:0007669"/>
    <property type="project" value="TreeGrafter"/>
</dbReference>
<evidence type="ECO:0000256" key="8">
    <source>
        <dbReference type="ARBA" id="ARBA00023273"/>
    </source>
</evidence>
<dbReference type="PANTHER" id="PTHR46492">
    <property type="entry name" value="DYNEIN ASSEMBLY FACTOR 4, AXONEMAL"/>
    <property type="match status" value="1"/>
</dbReference>
<evidence type="ECO:0000256" key="3">
    <source>
        <dbReference type="ARBA" id="ARBA00022490"/>
    </source>
</evidence>
<evidence type="ECO:0000313" key="15">
    <source>
        <dbReference type="Proteomes" id="UP001497497"/>
    </source>
</evidence>
<evidence type="ECO:0000256" key="4">
    <source>
        <dbReference type="ARBA" id="ARBA00022737"/>
    </source>
</evidence>
<dbReference type="InterPro" id="IPR052004">
    <property type="entry name" value="Dynein_assembly_factor_4"/>
</dbReference>
<dbReference type="CDD" id="cd06469">
    <property type="entry name" value="p23_DYX1C1_like"/>
    <property type="match status" value="1"/>
</dbReference>
<dbReference type="PROSITE" id="PS51203">
    <property type="entry name" value="CS"/>
    <property type="match status" value="1"/>
</dbReference>
<dbReference type="Gene3D" id="2.60.40.790">
    <property type="match status" value="1"/>
</dbReference>
<gene>
    <name evidence="14" type="ORF">GSLYS_00014519001</name>
</gene>
<dbReference type="AlphaFoldDB" id="A0AAV2I2M9"/>
<accession>A0AAV2I2M9</accession>
<dbReference type="InterPro" id="IPR037894">
    <property type="entry name" value="CS_DYX1C1"/>
</dbReference>
<proteinExistence type="predicted"/>
<dbReference type="InterPro" id="IPR019734">
    <property type="entry name" value="TPR_rpt"/>
</dbReference>
<organism evidence="14 15">
    <name type="scientific">Lymnaea stagnalis</name>
    <name type="common">Great pond snail</name>
    <name type="synonym">Helix stagnalis</name>
    <dbReference type="NCBI Taxonomy" id="6523"/>
    <lineage>
        <taxon>Eukaryota</taxon>
        <taxon>Metazoa</taxon>
        <taxon>Spiralia</taxon>
        <taxon>Lophotrochozoa</taxon>
        <taxon>Mollusca</taxon>
        <taxon>Gastropoda</taxon>
        <taxon>Heterobranchia</taxon>
        <taxon>Euthyneura</taxon>
        <taxon>Panpulmonata</taxon>
        <taxon>Hygrophila</taxon>
        <taxon>Lymnaeoidea</taxon>
        <taxon>Lymnaeidae</taxon>
        <taxon>Lymnaea</taxon>
    </lineage>
</organism>
<evidence type="ECO:0000259" key="13">
    <source>
        <dbReference type="PROSITE" id="PS51203"/>
    </source>
</evidence>
<dbReference type="FunFam" id="1.25.40.10:FF:000176">
    <property type="entry name" value="dynein assembly factor 4, axonemal isoform X1"/>
    <property type="match status" value="1"/>
</dbReference>
<evidence type="ECO:0000256" key="5">
    <source>
        <dbReference type="ARBA" id="ARBA00022803"/>
    </source>
</evidence>
<dbReference type="InterPro" id="IPR007052">
    <property type="entry name" value="CS_dom"/>
</dbReference>
<name>A0AAV2I2M9_LYMST</name>
<keyword evidence="4" id="KW-0677">Repeat</keyword>
<dbReference type="GO" id="GO:0003341">
    <property type="term" value="P:cilium movement"/>
    <property type="evidence" value="ECO:0007669"/>
    <property type="project" value="InterPro"/>
</dbReference>
<keyword evidence="8" id="KW-0966">Cell projection</keyword>
<evidence type="ECO:0000256" key="6">
    <source>
        <dbReference type="ARBA" id="ARBA00022902"/>
    </source>
</evidence>
<dbReference type="FunFam" id="2.60.40.790:FF:000015">
    <property type="entry name" value="dynein assembly factor 4, axonemal isoform X1"/>
    <property type="match status" value="1"/>
</dbReference>
<protein>
    <recommendedName>
        <fullName evidence="10">Dynein axonemal assembly factor 4</fullName>
    </recommendedName>
</protein>
<comment type="subcellular location">
    <subcellularLocation>
        <location evidence="2">Cell projection</location>
        <location evidence="2">Neuron projection</location>
    </subcellularLocation>
    <subcellularLocation>
        <location evidence="9">Dynein axonemal particle</location>
    </subcellularLocation>
    <subcellularLocation>
        <location evidence="1">Nucleus</location>
    </subcellularLocation>
</comment>
<dbReference type="EMBL" id="CAXITT010000403">
    <property type="protein sequence ID" value="CAL1540870.1"/>
    <property type="molecule type" value="Genomic_DNA"/>
</dbReference>
<keyword evidence="15" id="KW-1185">Reference proteome</keyword>
<sequence length="404" mass="47000">MPLLIKDYTWEETDQIVWITVPLKGVKANNVSIFTSDEYLKVSYPPYLFECLLVAPVEDTRGCAQVGNGAVVFKLFKKEPRFWNCLQSSDTDDKEIMRQRRDEAHKKVQRQIEEEVTKRSEIKREHEKLAVSEMMKIEQDERGRISNIKENERLKATQDLERWKEEQRLVSQQEIEKMRAIQKVLIGAEKEKDREERKRQRRVRTSNIFEKETKDNKVPPRENGKIVINHTPRVFPTPTRESQAQQEEEWLKKQAEARRTIQNSLDNDLNEEEKNPQWLQDKGNSFFAAGDFKSAINAYTHAIHLAPKIHSLYSNRAACHLKLKNLFKCIEDCSKALDLLFPPVTQNAGSRCKALIRRGTAFCLLEMYVEGLRDYDAALAIDQNVAIAKDAERIRKVIQSSDPS</sequence>
<dbReference type="GO" id="GO:0036158">
    <property type="term" value="P:outer dynein arm assembly"/>
    <property type="evidence" value="ECO:0007669"/>
    <property type="project" value="TreeGrafter"/>
</dbReference>
<dbReference type="PROSITE" id="PS50005">
    <property type="entry name" value="TPR"/>
    <property type="match status" value="1"/>
</dbReference>
<dbReference type="InterPro" id="IPR011990">
    <property type="entry name" value="TPR-like_helical_dom_sf"/>
</dbReference>
<dbReference type="Gene3D" id="1.25.40.10">
    <property type="entry name" value="Tetratricopeptide repeat domain"/>
    <property type="match status" value="1"/>
</dbReference>
<dbReference type="GO" id="GO:0043005">
    <property type="term" value="C:neuron projection"/>
    <property type="evidence" value="ECO:0007669"/>
    <property type="project" value="UniProtKB-SubCell"/>
</dbReference>
<evidence type="ECO:0000256" key="9">
    <source>
        <dbReference type="ARBA" id="ARBA00024190"/>
    </source>
</evidence>
<dbReference type="GO" id="GO:0007399">
    <property type="term" value="P:nervous system development"/>
    <property type="evidence" value="ECO:0007669"/>
    <property type="project" value="UniProtKB-KW"/>
</dbReference>
<dbReference type="GO" id="GO:0005634">
    <property type="term" value="C:nucleus"/>
    <property type="evidence" value="ECO:0007669"/>
    <property type="project" value="UniProtKB-SubCell"/>
</dbReference>
<evidence type="ECO:0000313" key="14">
    <source>
        <dbReference type="EMBL" id="CAL1540870.1"/>
    </source>
</evidence>
<keyword evidence="12" id="KW-0175">Coiled coil</keyword>